<organism evidence="1 2">
    <name type="scientific">Cuscuta epithymum</name>
    <dbReference type="NCBI Taxonomy" id="186058"/>
    <lineage>
        <taxon>Eukaryota</taxon>
        <taxon>Viridiplantae</taxon>
        <taxon>Streptophyta</taxon>
        <taxon>Embryophyta</taxon>
        <taxon>Tracheophyta</taxon>
        <taxon>Spermatophyta</taxon>
        <taxon>Magnoliopsida</taxon>
        <taxon>eudicotyledons</taxon>
        <taxon>Gunneridae</taxon>
        <taxon>Pentapetalae</taxon>
        <taxon>asterids</taxon>
        <taxon>lamiids</taxon>
        <taxon>Solanales</taxon>
        <taxon>Convolvulaceae</taxon>
        <taxon>Cuscuteae</taxon>
        <taxon>Cuscuta</taxon>
        <taxon>Cuscuta subgen. Cuscuta</taxon>
    </lineage>
</organism>
<proteinExistence type="predicted"/>
<reference evidence="1" key="1">
    <citation type="submission" date="2022-07" db="EMBL/GenBank/DDBJ databases">
        <authorList>
            <person name="Macas J."/>
            <person name="Novak P."/>
            <person name="Neumann P."/>
        </authorList>
    </citation>
    <scope>NUCLEOTIDE SEQUENCE</scope>
</reference>
<comment type="caution">
    <text evidence="1">The sequence shown here is derived from an EMBL/GenBank/DDBJ whole genome shotgun (WGS) entry which is preliminary data.</text>
</comment>
<name>A0AAV0D3K9_9ASTE</name>
<protein>
    <submittedName>
        <fullName evidence="1">Uncharacterized protein</fullName>
    </submittedName>
</protein>
<keyword evidence="2" id="KW-1185">Reference proteome</keyword>
<accession>A0AAV0D3K9</accession>
<gene>
    <name evidence="1" type="ORF">CEPIT_LOCUS11246</name>
</gene>
<dbReference type="EMBL" id="CAMAPF010000064">
    <property type="protein sequence ID" value="CAH9090408.1"/>
    <property type="molecule type" value="Genomic_DNA"/>
</dbReference>
<sequence>MLILSGLLSELLRREVSHYLFLRDRNSHGINIFLRGISRAMMLINAATSKKLAIEDDSGEVFSITTEKSNLDFLPFKEDYPLSCENTISISGALLRADIEHLHSFDQSLGLVSIEDVQNIEQKSEIDEFANLKDFIQVALTNGVNSLSQFLLCEFQRLLTSSLGNLTLTPIDETKADMKKTSISKSGDRHVHPGWEFPDPTYVEAIACEGCYDIPDFSYSGDEFIGHVSENEKRVPISTEKDLWDSDTNEVICQKALLVTQENCLPTQNLNTQKGMYKKKNQRSHLMRTRSQTRVEL</sequence>
<evidence type="ECO:0000313" key="2">
    <source>
        <dbReference type="Proteomes" id="UP001152523"/>
    </source>
</evidence>
<dbReference type="AlphaFoldDB" id="A0AAV0D3K9"/>
<dbReference type="Proteomes" id="UP001152523">
    <property type="component" value="Unassembled WGS sequence"/>
</dbReference>
<evidence type="ECO:0000313" key="1">
    <source>
        <dbReference type="EMBL" id="CAH9090408.1"/>
    </source>
</evidence>